<gene>
    <name evidence="1" type="ORF">HIO71_16230</name>
</gene>
<name>A0A848N3I4_9FLAO</name>
<proteinExistence type="predicted"/>
<reference evidence="1 2" key="1">
    <citation type="submission" date="2020-04" db="EMBL/GenBank/DDBJ databases">
        <title>Genome analysis and antimicrobial resistance characteristics of Chryseobacterium aquaticum isolated from farmed salmonids.</title>
        <authorList>
            <person name="Saticioglu I.B."/>
            <person name="Duman M."/>
            <person name="Altun S."/>
        </authorList>
    </citation>
    <scope>NUCLEOTIDE SEQUENCE [LARGE SCALE GENOMIC DNA]</scope>
    <source>
        <strain evidence="1 2">C-174</strain>
    </source>
</reference>
<evidence type="ECO:0000313" key="1">
    <source>
        <dbReference type="EMBL" id="NMR35727.1"/>
    </source>
</evidence>
<dbReference type="Proteomes" id="UP000548067">
    <property type="component" value="Unassembled WGS sequence"/>
</dbReference>
<organism evidence="1 2">
    <name type="scientific">Chryseobacterium aquaticum</name>
    <dbReference type="NCBI Taxonomy" id="452084"/>
    <lineage>
        <taxon>Bacteria</taxon>
        <taxon>Pseudomonadati</taxon>
        <taxon>Bacteroidota</taxon>
        <taxon>Flavobacteriia</taxon>
        <taxon>Flavobacteriales</taxon>
        <taxon>Weeksellaceae</taxon>
        <taxon>Chryseobacterium group</taxon>
        <taxon>Chryseobacterium</taxon>
    </lineage>
</organism>
<accession>A0A848N3I4</accession>
<comment type="caution">
    <text evidence="1">The sequence shown here is derived from an EMBL/GenBank/DDBJ whole genome shotgun (WGS) entry which is preliminary data.</text>
</comment>
<sequence length="351" mass="40349">MLEDKNELRKIILTVTELFNADKDLELTDLLRTSEITSEPTYYDNWNGGTTYYSIYVTVSVDRFVKIQEKQTEIEAKIKDKTELVLRPYENTQIGQVYIIPKSIPKIEWDRIADIFTKDQLIVEVNYLKDTMISVSTGGQRIQDVNDEYQRRFSLVDKALKRLAFENPNLFSDLWTWYAKWSSGEMPQYKDRRAFVGEMYGNLLKALQETEQPELLNISVNLTGWERIDRTVKEIKMRLKQASNEEQFQTVGLLCRETIISIAQAIFKEEKHPTLDGVKASKTDAKRMLDAYVAVELAGGANENLRKYARASNDLANELTHKRTANAKDASLCASATISLVNLIGILEDRH</sequence>
<dbReference type="RefSeq" id="WP_169322235.1">
    <property type="nucleotide sequence ID" value="NZ_JABCJF010000010.1"/>
</dbReference>
<dbReference type="EMBL" id="JABCJF010000010">
    <property type="protein sequence ID" value="NMR35727.1"/>
    <property type="molecule type" value="Genomic_DNA"/>
</dbReference>
<protein>
    <submittedName>
        <fullName evidence="1">Uncharacterized protein</fullName>
    </submittedName>
</protein>
<dbReference type="AlphaFoldDB" id="A0A848N3I4"/>
<evidence type="ECO:0000313" key="2">
    <source>
        <dbReference type="Proteomes" id="UP000548067"/>
    </source>
</evidence>